<evidence type="ECO:0000256" key="1">
    <source>
        <dbReference type="ARBA" id="ARBA00001968"/>
    </source>
</evidence>
<dbReference type="PIRSF" id="PIRSF006305">
    <property type="entry name" value="Maf"/>
    <property type="match status" value="1"/>
</dbReference>
<proteinExistence type="inferred from homology"/>
<dbReference type="RefSeq" id="WP_133679940.1">
    <property type="nucleotide sequence ID" value="NZ_SNZP01000005.1"/>
</dbReference>
<comment type="function">
    <text evidence="4">Nucleoside triphosphate pyrophosphatase that hydrolyzes dTTP and UTP. May have a dual role in cell division arrest and in preventing the incorporation of modified nucleotides into cellular nucleic acids.</text>
</comment>
<dbReference type="HAMAP" id="MF_00528">
    <property type="entry name" value="Maf"/>
    <property type="match status" value="1"/>
</dbReference>
<feature type="active site" description="Proton acceptor" evidence="4">
    <location>
        <position position="77"/>
    </location>
</feature>
<dbReference type="OrthoDB" id="9807767at2"/>
<sequence>MTENETLYLASGSPRRRELLTLLGLHFERIHAEVDESVLPGEAARAYAERLARAKADAGWAVVQSCGLPSRALLAADTTVVQDGVIFGKPVDEADARRMLQTFSGRTHQVITSVAVRRGEQIELATSVTDVTFRKLDEDAIQRYLDSGEAFDKAGAYGIQGLAAVFVERIDGSFTGVVGLPLFETAELLSRFGYVFP</sequence>
<comment type="catalytic activity">
    <reaction evidence="4">
        <text>dTTP + H2O = dTMP + diphosphate + H(+)</text>
        <dbReference type="Rhea" id="RHEA:28534"/>
        <dbReference type="ChEBI" id="CHEBI:15377"/>
        <dbReference type="ChEBI" id="CHEBI:15378"/>
        <dbReference type="ChEBI" id="CHEBI:33019"/>
        <dbReference type="ChEBI" id="CHEBI:37568"/>
        <dbReference type="ChEBI" id="CHEBI:63528"/>
        <dbReference type="EC" id="3.6.1.9"/>
    </reaction>
</comment>
<feature type="site" description="Important for substrate specificity" evidence="4">
    <location>
        <position position="15"/>
    </location>
</feature>
<keyword evidence="3 4" id="KW-0546">Nucleotide metabolism</keyword>
<dbReference type="AlphaFoldDB" id="A0A4R7B6U7"/>
<dbReference type="EC" id="3.6.1.9" evidence="4"/>
<keyword evidence="2 4" id="KW-0378">Hydrolase</keyword>
<evidence type="ECO:0000313" key="6">
    <source>
        <dbReference type="Proteomes" id="UP000295611"/>
    </source>
</evidence>
<comment type="caution">
    <text evidence="4">Lacks conserved residue(s) required for the propagation of feature annotation.</text>
</comment>
<dbReference type="InterPro" id="IPR029001">
    <property type="entry name" value="ITPase-like_fam"/>
</dbReference>
<evidence type="ECO:0000256" key="3">
    <source>
        <dbReference type="ARBA" id="ARBA00023080"/>
    </source>
</evidence>
<protein>
    <recommendedName>
        <fullName evidence="4">dTTP/UTP pyrophosphatase</fullName>
        <shortName evidence="4">dTTPase/UTPase</shortName>
        <ecNumber evidence="4">3.6.1.9</ecNumber>
    </recommendedName>
    <alternativeName>
        <fullName evidence="4">Nucleoside triphosphate pyrophosphatase</fullName>
    </alternativeName>
    <alternativeName>
        <fullName evidence="4">Nucleotide pyrophosphatase</fullName>
        <shortName evidence="4">Nucleotide PPase</shortName>
    </alternativeName>
</protein>
<dbReference type="Pfam" id="PF02545">
    <property type="entry name" value="Maf"/>
    <property type="match status" value="1"/>
</dbReference>
<accession>A0A4R7B6U7</accession>
<feature type="site" description="Important for substrate specificity" evidence="4">
    <location>
        <position position="160"/>
    </location>
</feature>
<dbReference type="GO" id="GO:0005737">
    <property type="term" value="C:cytoplasm"/>
    <property type="evidence" value="ECO:0007669"/>
    <property type="project" value="UniProtKB-SubCell"/>
</dbReference>
<comment type="catalytic activity">
    <reaction evidence="4">
        <text>UTP + H2O = UMP + diphosphate + H(+)</text>
        <dbReference type="Rhea" id="RHEA:29395"/>
        <dbReference type="ChEBI" id="CHEBI:15377"/>
        <dbReference type="ChEBI" id="CHEBI:15378"/>
        <dbReference type="ChEBI" id="CHEBI:33019"/>
        <dbReference type="ChEBI" id="CHEBI:46398"/>
        <dbReference type="ChEBI" id="CHEBI:57865"/>
        <dbReference type="EC" id="3.6.1.9"/>
    </reaction>
</comment>
<evidence type="ECO:0000313" key="5">
    <source>
        <dbReference type="EMBL" id="TDR80388.1"/>
    </source>
</evidence>
<keyword evidence="6" id="KW-1185">Reference proteome</keyword>
<organism evidence="5 6">
    <name type="scientific">Paludibacterium purpuratum</name>
    <dbReference type="NCBI Taxonomy" id="1144873"/>
    <lineage>
        <taxon>Bacteria</taxon>
        <taxon>Pseudomonadati</taxon>
        <taxon>Pseudomonadota</taxon>
        <taxon>Betaproteobacteria</taxon>
        <taxon>Neisseriales</taxon>
        <taxon>Chromobacteriaceae</taxon>
        <taxon>Paludibacterium</taxon>
    </lineage>
</organism>
<comment type="similarity">
    <text evidence="4">Belongs to the Maf family. YhdE subfamily.</text>
</comment>
<dbReference type="CDD" id="cd00555">
    <property type="entry name" value="Maf"/>
    <property type="match status" value="1"/>
</dbReference>
<comment type="subcellular location">
    <subcellularLocation>
        <location evidence="4">Cytoplasm</location>
    </subcellularLocation>
</comment>
<evidence type="ECO:0000256" key="4">
    <source>
        <dbReference type="HAMAP-Rule" id="MF_00528"/>
    </source>
</evidence>
<dbReference type="EMBL" id="SNZP01000005">
    <property type="protein sequence ID" value="TDR80388.1"/>
    <property type="molecule type" value="Genomic_DNA"/>
</dbReference>
<name>A0A4R7B6U7_9NEIS</name>
<feature type="site" description="Important for substrate specificity" evidence="4">
    <location>
        <position position="78"/>
    </location>
</feature>
<dbReference type="GO" id="GO:0009117">
    <property type="term" value="P:nucleotide metabolic process"/>
    <property type="evidence" value="ECO:0007669"/>
    <property type="project" value="UniProtKB-KW"/>
</dbReference>
<dbReference type="PANTHER" id="PTHR43213">
    <property type="entry name" value="BIFUNCTIONAL DTTP/UTP PYROPHOSPHATASE/METHYLTRANSFERASE PROTEIN-RELATED"/>
    <property type="match status" value="1"/>
</dbReference>
<dbReference type="Proteomes" id="UP000295611">
    <property type="component" value="Unassembled WGS sequence"/>
</dbReference>
<dbReference type="PANTHER" id="PTHR43213:SF5">
    <property type="entry name" value="BIFUNCTIONAL DTTP_UTP PYROPHOSPHATASE_METHYLTRANSFERASE PROTEIN-RELATED"/>
    <property type="match status" value="1"/>
</dbReference>
<dbReference type="InterPro" id="IPR003697">
    <property type="entry name" value="Maf-like"/>
</dbReference>
<dbReference type="GO" id="GO:0036218">
    <property type="term" value="F:dTTP diphosphatase activity"/>
    <property type="evidence" value="ECO:0007669"/>
    <property type="project" value="RHEA"/>
</dbReference>
<dbReference type="SUPFAM" id="SSF52972">
    <property type="entry name" value="ITPase-like"/>
    <property type="match status" value="1"/>
</dbReference>
<keyword evidence="4" id="KW-0963">Cytoplasm</keyword>
<dbReference type="Gene3D" id="3.90.950.10">
    <property type="match status" value="1"/>
</dbReference>
<reference evidence="5 6" key="1">
    <citation type="submission" date="2019-03" db="EMBL/GenBank/DDBJ databases">
        <title>Genomic Encyclopedia of Type Strains, Phase III (KMG-III): the genomes of soil and plant-associated and newly described type strains.</title>
        <authorList>
            <person name="Whitman W."/>
        </authorList>
    </citation>
    <scope>NUCLEOTIDE SEQUENCE [LARGE SCALE GENOMIC DNA]</scope>
    <source>
        <strain evidence="5 6">CECT 8976</strain>
    </source>
</reference>
<comment type="caution">
    <text evidence="5">The sequence shown here is derived from an EMBL/GenBank/DDBJ whole genome shotgun (WGS) entry which is preliminary data.</text>
</comment>
<dbReference type="NCBIfam" id="TIGR00172">
    <property type="entry name" value="maf"/>
    <property type="match status" value="1"/>
</dbReference>
<comment type="cofactor">
    <cofactor evidence="1 4">
        <name>a divalent metal cation</name>
        <dbReference type="ChEBI" id="CHEBI:60240"/>
    </cofactor>
</comment>
<gene>
    <name evidence="5" type="ORF">DFP86_105257</name>
</gene>
<evidence type="ECO:0000256" key="2">
    <source>
        <dbReference type="ARBA" id="ARBA00022801"/>
    </source>
</evidence>
<dbReference type="GO" id="GO:0036221">
    <property type="term" value="F:UTP diphosphatase activity"/>
    <property type="evidence" value="ECO:0007669"/>
    <property type="project" value="RHEA"/>
</dbReference>